<accession>A0AAD5S0G9</accession>
<feature type="domain" description="ABC transmembrane type-1" evidence="12">
    <location>
        <begin position="1"/>
        <end position="269"/>
    </location>
</feature>
<evidence type="ECO:0000256" key="5">
    <source>
        <dbReference type="ARBA" id="ARBA00022741"/>
    </source>
</evidence>
<dbReference type="Pfam" id="PF00005">
    <property type="entry name" value="ABC_tran"/>
    <property type="match status" value="1"/>
</dbReference>
<dbReference type="Gene3D" id="3.40.50.300">
    <property type="entry name" value="P-loop containing nucleotide triphosphate hydrolases"/>
    <property type="match status" value="1"/>
</dbReference>
<feature type="compositionally biased region" description="Low complexity" evidence="9">
    <location>
        <begin position="306"/>
        <end position="327"/>
    </location>
</feature>
<comment type="similarity">
    <text evidence="2">Belongs to the ABC transporter superfamily. ABCC family. Conjugate transporter (TC 3.A.1.208) subfamily.</text>
</comment>
<feature type="non-terminal residue" evidence="13">
    <location>
        <position position="589"/>
    </location>
</feature>
<dbReference type="SUPFAM" id="SSF90123">
    <property type="entry name" value="ABC transporter transmembrane region"/>
    <property type="match status" value="1"/>
</dbReference>
<evidence type="ECO:0000256" key="2">
    <source>
        <dbReference type="ARBA" id="ARBA00009726"/>
    </source>
</evidence>
<feature type="transmembrane region" description="Helical" evidence="10">
    <location>
        <begin position="102"/>
        <end position="122"/>
    </location>
</feature>
<evidence type="ECO:0000313" key="13">
    <source>
        <dbReference type="EMBL" id="KAJ3031513.1"/>
    </source>
</evidence>
<dbReference type="GO" id="GO:0140359">
    <property type="term" value="F:ABC-type transporter activity"/>
    <property type="evidence" value="ECO:0007669"/>
    <property type="project" value="InterPro"/>
</dbReference>
<dbReference type="GO" id="GO:0005524">
    <property type="term" value="F:ATP binding"/>
    <property type="evidence" value="ECO:0007669"/>
    <property type="project" value="UniProtKB-KW"/>
</dbReference>
<dbReference type="EMBL" id="JADGJD010002553">
    <property type="protein sequence ID" value="KAJ3031513.1"/>
    <property type="molecule type" value="Genomic_DNA"/>
</dbReference>
<protein>
    <submittedName>
        <fullName evidence="13">Uncharacterized protein</fullName>
    </submittedName>
</protein>
<organism evidence="13 14">
    <name type="scientific">Rhizophlyctis rosea</name>
    <dbReference type="NCBI Taxonomy" id="64517"/>
    <lineage>
        <taxon>Eukaryota</taxon>
        <taxon>Fungi</taxon>
        <taxon>Fungi incertae sedis</taxon>
        <taxon>Chytridiomycota</taxon>
        <taxon>Chytridiomycota incertae sedis</taxon>
        <taxon>Chytridiomycetes</taxon>
        <taxon>Rhizophlyctidales</taxon>
        <taxon>Rhizophlyctidaceae</taxon>
        <taxon>Rhizophlyctis</taxon>
    </lineage>
</organism>
<evidence type="ECO:0000256" key="8">
    <source>
        <dbReference type="ARBA" id="ARBA00023136"/>
    </source>
</evidence>
<dbReference type="PANTHER" id="PTHR24223:SF456">
    <property type="entry name" value="MULTIDRUG RESISTANCE-ASSOCIATED PROTEIN LETHAL(2)03659"/>
    <property type="match status" value="1"/>
</dbReference>
<sequence length="589" mass="64346">MAVLSPLVLRAIIIFLASKNQNTAYGYGLAVLLFVMQIVQTFLVNGSFEKSMRFGYKLRISLIGMLYRKILVLSPLAVSQFTQGKIVNILTTDTYRMDLACQFFHMMESAVFQIILVSIILIKELGVSSLVGLGILFLTAPVQFWVMHKVQKDRTDANVYSDERVKLTQESMAGIRVIKAYAWEDSFLSLLFNLRRLELIHIRKFLLTRASIHGATQVVPTLSMIFSLIVYAELGNRLDPALVFATLGLFYTLRIPMLSLPSTLTAVVDASVSLMRVQELLQAQELDSAPTMLPAFGGEEVGSDGGTKSQSGSEKSGSSPESDSSDTLAECPVEDTRNSVVVDNATFVWEAMSDGVDAGVDKTEDLKKIKAAAAAAKAAGSVPHPITTFTMKDINLNLPRGSLTAIIGSVGSGKSSLLSGLVGEMRRTSGTVQFRGKVSYCAQQAWIQNATLKDNILFSSPYDEKKYADVLRACALERDLTVLPAGDMTEIGERGITLSGGQKQRVNIARALYSDGDIVLLDDPLSAVDAHVGRWLFEKCIRGAMAGKTRLLVTHQLHFLTGVDYVIVLDNGKVVEEGPFEECMAREGR</sequence>
<evidence type="ECO:0000256" key="6">
    <source>
        <dbReference type="ARBA" id="ARBA00022840"/>
    </source>
</evidence>
<dbReference type="Pfam" id="PF00664">
    <property type="entry name" value="ABC_membrane"/>
    <property type="match status" value="1"/>
</dbReference>
<dbReference type="CDD" id="cd18597">
    <property type="entry name" value="ABC_6TM_YOR1_D1_like"/>
    <property type="match status" value="1"/>
</dbReference>
<feature type="transmembrane region" description="Helical" evidence="10">
    <location>
        <begin position="129"/>
        <end position="147"/>
    </location>
</feature>
<dbReference type="CDD" id="cd03250">
    <property type="entry name" value="ABCC_MRP_domain1"/>
    <property type="match status" value="1"/>
</dbReference>
<dbReference type="GO" id="GO:0016887">
    <property type="term" value="F:ATP hydrolysis activity"/>
    <property type="evidence" value="ECO:0007669"/>
    <property type="project" value="InterPro"/>
</dbReference>
<keyword evidence="4 10" id="KW-0812">Transmembrane</keyword>
<dbReference type="PROSITE" id="PS00211">
    <property type="entry name" value="ABC_TRANSPORTER_1"/>
    <property type="match status" value="1"/>
</dbReference>
<keyword evidence="5" id="KW-0547">Nucleotide-binding</keyword>
<feature type="transmembrane region" description="Helical" evidence="10">
    <location>
        <begin position="27"/>
        <end position="48"/>
    </location>
</feature>
<dbReference type="SUPFAM" id="SSF52540">
    <property type="entry name" value="P-loop containing nucleoside triphosphate hydrolases"/>
    <property type="match status" value="1"/>
</dbReference>
<evidence type="ECO:0000256" key="3">
    <source>
        <dbReference type="ARBA" id="ARBA00022448"/>
    </source>
</evidence>
<dbReference type="InterPro" id="IPR050173">
    <property type="entry name" value="ABC_transporter_C-like"/>
</dbReference>
<evidence type="ECO:0000313" key="14">
    <source>
        <dbReference type="Proteomes" id="UP001212841"/>
    </source>
</evidence>
<dbReference type="SMART" id="SM00382">
    <property type="entry name" value="AAA"/>
    <property type="match status" value="1"/>
</dbReference>
<keyword evidence="6" id="KW-0067">ATP-binding</keyword>
<proteinExistence type="inferred from homology"/>
<gene>
    <name evidence="13" type="ORF">HK097_005447</name>
</gene>
<evidence type="ECO:0000256" key="1">
    <source>
        <dbReference type="ARBA" id="ARBA00004141"/>
    </source>
</evidence>
<dbReference type="InterPro" id="IPR011527">
    <property type="entry name" value="ABC1_TM_dom"/>
</dbReference>
<feature type="domain" description="ABC transporter" evidence="11">
    <location>
        <begin position="361"/>
        <end position="589"/>
    </location>
</feature>
<dbReference type="GO" id="GO:0016020">
    <property type="term" value="C:membrane"/>
    <property type="evidence" value="ECO:0007669"/>
    <property type="project" value="UniProtKB-SubCell"/>
</dbReference>
<dbReference type="Gene3D" id="1.20.1560.10">
    <property type="entry name" value="ABC transporter type 1, transmembrane domain"/>
    <property type="match status" value="1"/>
</dbReference>
<keyword evidence="8 10" id="KW-0472">Membrane</keyword>
<dbReference type="InterPro" id="IPR003439">
    <property type="entry name" value="ABC_transporter-like_ATP-bd"/>
</dbReference>
<reference evidence="13" key="1">
    <citation type="submission" date="2020-05" db="EMBL/GenBank/DDBJ databases">
        <title>Phylogenomic resolution of chytrid fungi.</title>
        <authorList>
            <person name="Stajich J.E."/>
            <person name="Amses K."/>
            <person name="Simmons R."/>
            <person name="Seto K."/>
            <person name="Myers J."/>
            <person name="Bonds A."/>
            <person name="Quandt C.A."/>
            <person name="Barry K."/>
            <person name="Liu P."/>
            <person name="Grigoriev I."/>
            <person name="Longcore J.E."/>
            <person name="James T.Y."/>
        </authorList>
    </citation>
    <scope>NUCLEOTIDE SEQUENCE</scope>
    <source>
        <strain evidence="13">JEL0318</strain>
    </source>
</reference>
<keyword evidence="7 10" id="KW-1133">Transmembrane helix</keyword>
<name>A0AAD5S0G9_9FUNG</name>
<evidence type="ECO:0000256" key="10">
    <source>
        <dbReference type="SAM" id="Phobius"/>
    </source>
</evidence>
<dbReference type="Proteomes" id="UP001212841">
    <property type="component" value="Unassembled WGS sequence"/>
</dbReference>
<dbReference type="FunFam" id="3.40.50.300:FF:000997">
    <property type="entry name" value="Multidrug resistance-associated protein 1"/>
    <property type="match status" value="1"/>
</dbReference>
<dbReference type="InterPro" id="IPR003593">
    <property type="entry name" value="AAA+_ATPase"/>
</dbReference>
<dbReference type="PROSITE" id="PS50929">
    <property type="entry name" value="ABC_TM1F"/>
    <property type="match status" value="1"/>
</dbReference>
<comment type="subcellular location">
    <subcellularLocation>
        <location evidence="1">Membrane</location>
        <topology evidence="1">Multi-pass membrane protein</topology>
    </subcellularLocation>
</comment>
<dbReference type="PANTHER" id="PTHR24223">
    <property type="entry name" value="ATP-BINDING CASSETTE SUB-FAMILY C"/>
    <property type="match status" value="1"/>
</dbReference>
<evidence type="ECO:0000256" key="7">
    <source>
        <dbReference type="ARBA" id="ARBA00022989"/>
    </source>
</evidence>
<dbReference type="InterPro" id="IPR027417">
    <property type="entry name" value="P-loop_NTPase"/>
</dbReference>
<dbReference type="AlphaFoldDB" id="A0AAD5S0G9"/>
<evidence type="ECO:0000256" key="4">
    <source>
        <dbReference type="ARBA" id="ARBA00022692"/>
    </source>
</evidence>
<comment type="caution">
    <text evidence="13">The sequence shown here is derived from an EMBL/GenBank/DDBJ whole genome shotgun (WGS) entry which is preliminary data.</text>
</comment>
<feature type="region of interest" description="Disordered" evidence="9">
    <location>
        <begin position="294"/>
        <end position="335"/>
    </location>
</feature>
<keyword evidence="14" id="KW-1185">Reference proteome</keyword>
<dbReference type="InterPro" id="IPR017871">
    <property type="entry name" value="ABC_transporter-like_CS"/>
</dbReference>
<evidence type="ECO:0000256" key="9">
    <source>
        <dbReference type="SAM" id="MobiDB-lite"/>
    </source>
</evidence>
<dbReference type="PROSITE" id="PS50893">
    <property type="entry name" value="ABC_TRANSPORTER_2"/>
    <property type="match status" value="1"/>
</dbReference>
<evidence type="ECO:0000259" key="12">
    <source>
        <dbReference type="PROSITE" id="PS50929"/>
    </source>
</evidence>
<evidence type="ECO:0000259" key="11">
    <source>
        <dbReference type="PROSITE" id="PS50893"/>
    </source>
</evidence>
<keyword evidence="3" id="KW-0813">Transport</keyword>
<dbReference type="InterPro" id="IPR036640">
    <property type="entry name" value="ABC1_TM_sf"/>
</dbReference>